<keyword evidence="6" id="KW-0675">Receptor</keyword>
<sequence length="182" mass="20446">MSTFLSSLSDYITLPVLVGLLIGVVLVIIKILLTKKPEDNEFVSKHEELPPMPKRDFTVTELRHYNGINDPRILIAVNGKVFDVTSGIQNYGPNGPYSVFAGRDASRGLGMFSIDASTVKDEYDDLSDLNSMQMESVLEWEMQFRDKYTCVGKLLKPGEKHCNYKAEESEDEGKTESEKKSD</sequence>
<dbReference type="InterPro" id="IPR036400">
    <property type="entry name" value="Cyt_B5-like_heme/steroid_sf"/>
</dbReference>
<evidence type="ECO:0000256" key="3">
    <source>
        <dbReference type="SAM" id="Phobius"/>
    </source>
</evidence>
<dbReference type="PANTHER" id="PTHR10281">
    <property type="entry name" value="MEMBRANE-ASSOCIATED PROGESTERONE RECEPTOR COMPONENT-RELATED"/>
    <property type="match status" value="1"/>
</dbReference>
<dbReference type="InterPro" id="IPR050577">
    <property type="entry name" value="MAPR/NEUFC/NENF-like"/>
</dbReference>
<feature type="region of interest" description="Disordered" evidence="2">
    <location>
        <begin position="161"/>
        <end position="182"/>
    </location>
</feature>
<evidence type="ECO:0000256" key="2">
    <source>
        <dbReference type="SAM" id="MobiDB-lite"/>
    </source>
</evidence>
<keyword evidence="5" id="KW-1185">Reference proteome</keyword>
<accession>A0ABM4D6M7</accession>
<dbReference type="Proteomes" id="UP001652625">
    <property type="component" value="Chromosome 12"/>
</dbReference>
<dbReference type="RefSeq" id="XP_065669948.1">
    <property type="nucleotide sequence ID" value="XM_065813876.1"/>
</dbReference>
<dbReference type="PANTHER" id="PTHR10281:SF106">
    <property type="entry name" value="IP06960P-RELATED"/>
    <property type="match status" value="1"/>
</dbReference>
<proteinExistence type="inferred from homology"/>
<organism evidence="5 6">
    <name type="scientific">Hydra vulgaris</name>
    <name type="common">Hydra</name>
    <name type="synonym">Hydra attenuata</name>
    <dbReference type="NCBI Taxonomy" id="6087"/>
    <lineage>
        <taxon>Eukaryota</taxon>
        <taxon>Metazoa</taxon>
        <taxon>Cnidaria</taxon>
        <taxon>Hydrozoa</taxon>
        <taxon>Hydroidolina</taxon>
        <taxon>Anthoathecata</taxon>
        <taxon>Aplanulata</taxon>
        <taxon>Hydridae</taxon>
        <taxon>Hydra</taxon>
    </lineage>
</organism>
<keyword evidence="3" id="KW-1133">Transmembrane helix</keyword>
<feature type="transmembrane region" description="Helical" evidence="3">
    <location>
        <begin position="12"/>
        <end position="33"/>
    </location>
</feature>
<dbReference type="Pfam" id="PF00173">
    <property type="entry name" value="Cyt-b5"/>
    <property type="match status" value="1"/>
</dbReference>
<evidence type="ECO:0000313" key="5">
    <source>
        <dbReference type="Proteomes" id="UP001652625"/>
    </source>
</evidence>
<dbReference type="InterPro" id="IPR001199">
    <property type="entry name" value="Cyt_B5-like_heme/steroid-bd"/>
</dbReference>
<evidence type="ECO:0000313" key="6">
    <source>
        <dbReference type="RefSeq" id="XP_065669948.1"/>
    </source>
</evidence>
<dbReference type="Gene3D" id="3.10.120.10">
    <property type="entry name" value="Cytochrome b5-like heme/steroid binding domain"/>
    <property type="match status" value="1"/>
</dbReference>
<dbReference type="SMART" id="SM01117">
    <property type="entry name" value="Cyt-b5"/>
    <property type="match status" value="1"/>
</dbReference>
<protein>
    <submittedName>
        <fullName evidence="6">Membrane-associated progesterone receptor component 2</fullName>
    </submittedName>
</protein>
<dbReference type="SUPFAM" id="SSF55856">
    <property type="entry name" value="Cytochrome b5-like heme/steroid binding domain"/>
    <property type="match status" value="1"/>
</dbReference>
<name>A0ABM4D6M7_HYDVU</name>
<comment type="similarity">
    <text evidence="1">Belongs to the cytochrome b5 family. MAPR subfamily.</text>
</comment>
<dbReference type="GeneID" id="100204476"/>
<feature type="domain" description="Cytochrome b5 heme-binding" evidence="4">
    <location>
        <begin position="57"/>
        <end position="155"/>
    </location>
</feature>
<keyword evidence="3" id="KW-0472">Membrane</keyword>
<evidence type="ECO:0000256" key="1">
    <source>
        <dbReference type="ARBA" id="ARBA00038357"/>
    </source>
</evidence>
<keyword evidence="3" id="KW-0812">Transmembrane</keyword>
<reference evidence="6" key="1">
    <citation type="submission" date="2025-08" db="UniProtKB">
        <authorList>
            <consortium name="RefSeq"/>
        </authorList>
    </citation>
    <scope>IDENTIFICATION</scope>
</reference>
<gene>
    <name evidence="6" type="primary">LOC100204476</name>
</gene>
<evidence type="ECO:0000259" key="4">
    <source>
        <dbReference type="SMART" id="SM01117"/>
    </source>
</evidence>